<reference evidence="2 3" key="1">
    <citation type="submission" date="2022-06" db="EMBL/GenBank/DDBJ databases">
        <title>Sequencing the genomes of 1000 actinobacteria strains.</title>
        <authorList>
            <person name="Klenk H.-P."/>
        </authorList>
    </citation>
    <scope>NUCLEOTIDE SEQUENCE [LARGE SCALE GENOMIC DNA]</scope>
    <source>
        <strain evidence="2 3">DSM 44170</strain>
    </source>
</reference>
<protein>
    <recommendedName>
        <fullName evidence="1">Thioredoxin domain-containing protein</fullName>
    </recommendedName>
</protein>
<organism evidence="2 3">
    <name type="scientific">Nonomuraea roseoviolacea subsp. carminata</name>
    <dbReference type="NCBI Taxonomy" id="160689"/>
    <lineage>
        <taxon>Bacteria</taxon>
        <taxon>Bacillati</taxon>
        <taxon>Actinomycetota</taxon>
        <taxon>Actinomycetes</taxon>
        <taxon>Streptosporangiales</taxon>
        <taxon>Streptosporangiaceae</taxon>
        <taxon>Nonomuraea</taxon>
    </lineage>
</organism>
<dbReference type="PROSITE" id="PS51352">
    <property type="entry name" value="THIOREDOXIN_2"/>
    <property type="match status" value="1"/>
</dbReference>
<evidence type="ECO:0000259" key="1">
    <source>
        <dbReference type="PROSITE" id="PS51352"/>
    </source>
</evidence>
<dbReference type="InterPro" id="IPR017937">
    <property type="entry name" value="Thioredoxin_CS"/>
</dbReference>
<dbReference type="PROSITE" id="PS00194">
    <property type="entry name" value="THIOREDOXIN_1"/>
    <property type="match status" value="1"/>
</dbReference>
<name>A0ABT1JZ97_9ACTN</name>
<keyword evidence="3" id="KW-1185">Reference proteome</keyword>
<dbReference type="SUPFAM" id="SSF52833">
    <property type="entry name" value="Thioredoxin-like"/>
    <property type="match status" value="1"/>
</dbReference>
<gene>
    <name evidence="2" type="ORF">HD595_003192</name>
</gene>
<dbReference type="RefSeq" id="WP_253769778.1">
    <property type="nucleotide sequence ID" value="NZ_BAAAVE010000022.1"/>
</dbReference>
<accession>A0ABT1JZ97</accession>
<dbReference type="InterPro" id="IPR036249">
    <property type="entry name" value="Thioredoxin-like_sf"/>
</dbReference>
<dbReference type="InterPro" id="IPR013766">
    <property type="entry name" value="Thioredoxin_domain"/>
</dbReference>
<dbReference type="Proteomes" id="UP001320766">
    <property type="component" value="Unassembled WGS sequence"/>
</dbReference>
<feature type="domain" description="Thioredoxin" evidence="1">
    <location>
        <begin position="46"/>
        <end position="180"/>
    </location>
</feature>
<evidence type="ECO:0000313" key="3">
    <source>
        <dbReference type="Proteomes" id="UP001320766"/>
    </source>
</evidence>
<comment type="caution">
    <text evidence="2">The sequence shown here is derived from an EMBL/GenBank/DDBJ whole genome shotgun (WGS) entry which is preliminary data.</text>
</comment>
<evidence type="ECO:0000313" key="2">
    <source>
        <dbReference type="EMBL" id="MCP2347070.1"/>
    </source>
</evidence>
<dbReference type="EMBL" id="JAMZEC010000001">
    <property type="protein sequence ID" value="MCP2347070.1"/>
    <property type="molecule type" value="Genomic_DNA"/>
</dbReference>
<dbReference type="Gene3D" id="3.40.30.10">
    <property type="entry name" value="Glutaredoxin"/>
    <property type="match status" value="1"/>
</dbReference>
<sequence>MSIAAVVAMLAALLGVLNLALMLGVIRRLREHTELLSRAPEGTASIGRGEAVDAFDAVTVDGETVSRESLLDGSVVAFFSATCAPCQERLPKFVAYARTLPEGRRQALAVVIGEGEDLDGFVTALGPVARVVVEKASDPVNSAFGVQRYPVVLAVARDDRGRLTVRSDRVNLNRPAPVAA</sequence>
<proteinExistence type="predicted"/>